<feature type="compositionally biased region" description="Low complexity" evidence="1">
    <location>
        <begin position="62"/>
        <end position="78"/>
    </location>
</feature>
<comment type="caution">
    <text evidence="2">The sequence shown here is derived from an EMBL/GenBank/DDBJ whole genome shotgun (WGS) entry which is preliminary data.</text>
</comment>
<dbReference type="AlphaFoldDB" id="A0A9X2GTR5"/>
<feature type="compositionally biased region" description="Basic residues" evidence="1">
    <location>
        <begin position="37"/>
        <end position="47"/>
    </location>
</feature>
<name>A0A9X2GTR5_9ACTN</name>
<accession>A0A9X2GTR5</accession>
<reference evidence="2" key="1">
    <citation type="submission" date="2022-06" db="EMBL/GenBank/DDBJ databases">
        <title>Sequencing the genomes of 1000 actinobacteria strains.</title>
        <authorList>
            <person name="Klenk H.-P."/>
        </authorList>
    </citation>
    <scope>NUCLEOTIDE SEQUENCE</scope>
    <source>
        <strain evidence="2">DSM 46694</strain>
    </source>
</reference>
<dbReference type="Proteomes" id="UP001139648">
    <property type="component" value="Unassembled WGS sequence"/>
</dbReference>
<sequence>MAADRSSCSADTSSARTSSTVAFATAGAPGSAAIRSGSRHRPRRCCRTRSYSGLARSWSEARTTGSTGTPSRSMSMTMAWEEPTPDQP</sequence>
<proteinExistence type="predicted"/>
<gene>
    <name evidence="2" type="ORF">HD597_008641</name>
</gene>
<dbReference type="EMBL" id="JAMZEB010000002">
    <property type="protein sequence ID" value="MCP2361621.1"/>
    <property type="molecule type" value="Genomic_DNA"/>
</dbReference>
<feature type="region of interest" description="Disordered" evidence="1">
    <location>
        <begin position="1"/>
        <end position="88"/>
    </location>
</feature>
<keyword evidence="3" id="KW-1185">Reference proteome</keyword>
<feature type="compositionally biased region" description="Low complexity" evidence="1">
    <location>
        <begin position="1"/>
        <end position="36"/>
    </location>
</feature>
<evidence type="ECO:0000256" key="1">
    <source>
        <dbReference type="SAM" id="MobiDB-lite"/>
    </source>
</evidence>
<evidence type="ECO:0000313" key="2">
    <source>
        <dbReference type="EMBL" id="MCP2361621.1"/>
    </source>
</evidence>
<evidence type="ECO:0000313" key="3">
    <source>
        <dbReference type="Proteomes" id="UP001139648"/>
    </source>
</evidence>
<organism evidence="2 3">
    <name type="scientific">Nonomuraea thailandensis</name>
    <dbReference type="NCBI Taxonomy" id="1188745"/>
    <lineage>
        <taxon>Bacteria</taxon>
        <taxon>Bacillati</taxon>
        <taxon>Actinomycetota</taxon>
        <taxon>Actinomycetes</taxon>
        <taxon>Streptosporangiales</taxon>
        <taxon>Streptosporangiaceae</taxon>
        <taxon>Nonomuraea</taxon>
    </lineage>
</organism>
<protein>
    <submittedName>
        <fullName evidence="2">Uncharacterized protein</fullName>
    </submittedName>
</protein>